<evidence type="ECO:0000313" key="2">
    <source>
        <dbReference type="EMBL" id="KAJ8419243.1"/>
    </source>
</evidence>
<dbReference type="EMBL" id="JAKOGI010005819">
    <property type="protein sequence ID" value="KAJ8419243.1"/>
    <property type="molecule type" value="Genomic_DNA"/>
</dbReference>
<protein>
    <recommendedName>
        <fullName evidence="1">Reverse transcriptase zinc-binding domain-containing protein</fullName>
    </recommendedName>
</protein>
<gene>
    <name evidence="2" type="ORF">Cgig2_006407</name>
</gene>
<evidence type="ECO:0000259" key="1">
    <source>
        <dbReference type="Pfam" id="PF13966"/>
    </source>
</evidence>
<sequence length="316" mass="37121">MKITSSTFDLIKQQSKAEWISQGDDCTKYFFAKIMHRKAKTFMYAINDDQGQHHTGFHEVAAVLHQYYHKLLGPSNLCKPFSEKDIKDALFSIPNLKSPGPDGYNSGFFKTTWPLLGGLNCDTIHRFFHTGRDYTVKKGYLWLLGDQTNKPWSILTWSRTIIPRHSFTTWLFFQQRVPVKCRLAKLTSQTNDPTCVQRNTAEESQEHLFLSGQWTKELWHLLSNWWPLPSFNPNFEDFLRAFTRLKGPRKKKKITYAVMAAALYHIWRTRNSHIFETKTMPATKVFAIVKEPVIQRVLLLNSLYRRFDNYIEQFLN</sequence>
<proteinExistence type="predicted"/>
<reference evidence="2" key="1">
    <citation type="submission" date="2022-04" db="EMBL/GenBank/DDBJ databases">
        <title>Carnegiea gigantea Genome sequencing and assembly v2.</title>
        <authorList>
            <person name="Copetti D."/>
            <person name="Sanderson M.J."/>
            <person name="Burquez A."/>
            <person name="Wojciechowski M.F."/>
        </authorList>
    </citation>
    <scope>NUCLEOTIDE SEQUENCE</scope>
    <source>
        <strain evidence="2">SGP5-SGP5p</strain>
        <tissue evidence="2">Aerial part</tissue>
    </source>
</reference>
<dbReference type="PANTHER" id="PTHR33116">
    <property type="entry name" value="REVERSE TRANSCRIPTASE ZINC-BINDING DOMAIN-CONTAINING PROTEIN-RELATED-RELATED"/>
    <property type="match status" value="1"/>
</dbReference>
<name>A0A9Q1GIG4_9CARY</name>
<comment type="caution">
    <text evidence="2">The sequence shown here is derived from an EMBL/GenBank/DDBJ whole genome shotgun (WGS) entry which is preliminary data.</text>
</comment>
<evidence type="ECO:0000313" key="3">
    <source>
        <dbReference type="Proteomes" id="UP001153076"/>
    </source>
</evidence>
<accession>A0A9Q1GIG4</accession>
<dbReference type="Pfam" id="PF13966">
    <property type="entry name" value="zf-RVT"/>
    <property type="match status" value="1"/>
</dbReference>
<keyword evidence="3" id="KW-1185">Reference proteome</keyword>
<organism evidence="2 3">
    <name type="scientific">Carnegiea gigantea</name>
    <dbReference type="NCBI Taxonomy" id="171969"/>
    <lineage>
        <taxon>Eukaryota</taxon>
        <taxon>Viridiplantae</taxon>
        <taxon>Streptophyta</taxon>
        <taxon>Embryophyta</taxon>
        <taxon>Tracheophyta</taxon>
        <taxon>Spermatophyta</taxon>
        <taxon>Magnoliopsida</taxon>
        <taxon>eudicotyledons</taxon>
        <taxon>Gunneridae</taxon>
        <taxon>Pentapetalae</taxon>
        <taxon>Caryophyllales</taxon>
        <taxon>Cactineae</taxon>
        <taxon>Cactaceae</taxon>
        <taxon>Cactoideae</taxon>
        <taxon>Echinocereeae</taxon>
        <taxon>Carnegiea</taxon>
    </lineage>
</organism>
<dbReference type="AlphaFoldDB" id="A0A9Q1GIG4"/>
<feature type="domain" description="Reverse transcriptase zinc-binding" evidence="1">
    <location>
        <begin position="134"/>
        <end position="219"/>
    </location>
</feature>
<dbReference type="InterPro" id="IPR026960">
    <property type="entry name" value="RVT-Znf"/>
</dbReference>
<dbReference type="OrthoDB" id="1244840at2759"/>
<dbReference type="Proteomes" id="UP001153076">
    <property type="component" value="Unassembled WGS sequence"/>
</dbReference>
<dbReference type="PANTHER" id="PTHR33116:SF84">
    <property type="entry name" value="RNA-DIRECTED DNA POLYMERASE"/>
    <property type="match status" value="1"/>
</dbReference>